<evidence type="ECO:0000313" key="2">
    <source>
        <dbReference type="EMBL" id="GKV25205.1"/>
    </source>
</evidence>
<evidence type="ECO:0000313" key="3">
    <source>
        <dbReference type="Proteomes" id="UP001054252"/>
    </source>
</evidence>
<dbReference type="AlphaFoldDB" id="A0AAV5KKZ3"/>
<accession>A0AAV5KKZ3</accession>
<keyword evidence="3" id="KW-1185">Reference proteome</keyword>
<proteinExistence type="predicted"/>
<dbReference type="Gene3D" id="3.90.1320.10">
    <property type="entry name" value="Outer-capsid protein sigma 3, large lobe"/>
    <property type="match status" value="1"/>
</dbReference>
<gene>
    <name evidence="2" type="ORF">SLEP1_g34676</name>
</gene>
<feature type="domain" description="Neprosin PEP catalytic" evidence="1">
    <location>
        <begin position="45"/>
        <end position="311"/>
    </location>
</feature>
<dbReference type="Pfam" id="PF03080">
    <property type="entry name" value="Neprosin"/>
    <property type="match status" value="1"/>
</dbReference>
<protein>
    <recommendedName>
        <fullName evidence="1">Neprosin PEP catalytic domain-containing protein</fullName>
    </recommendedName>
</protein>
<dbReference type="InterPro" id="IPR004314">
    <property type="entry name" value="Neprosin"/>
</dbReference>
<dbReference type="PANTHER" id="PTHR31589:SF246">
    <property type="entry name" value="CARBOXYL-TERMINAL PEPTIDASE"/>
    <property type="match status" value="1"/>
</dbReference>
<sequence length="312" mass="35130">MPSSSKINQAKLEEIGCPEGSVPILRKNKRMLKAEANLWGFESKYQATGYDYAGIIMKPNTGEKITGAKARLELYQPYVEDQQFSASMILLQSGSTDNNASIHVGWMVNKDYFHDTQTRFFSSWSVCPSIFFFIFRQQTNNRKESACYNNDCHVFLQTSYKYSLGAIFSNVSKINEMQYVVPMSLVLDTEAKAWWLYIFDTPLGYWPAELLNNLKDGADLAFMGGMVFSNKPYSPPMGSGQEFGNGSFDKTCYVDQVTVEKSGSQFMDPSGLTVEIKNSRCYHAGNNRYFDDKNGYMFAFGGPGGDFAKCAH</sequence>
<comment type="caution">
    <text evidence="2">The sequence shown here is derived from an EMBL/GenBank/DDBJ whole genome shotgun (WGS) entry which is preliminary data.</text>
</comment>
<name>A0AAV5KKZ3_9ROSI</name>
<dbReference type="PANTHER" id="PTHR31589">
    <property type="entry name" value="PROTEIN, PUTATIVE (DUF239)-RELATED-RELATED"/>
    <property type="match status" value="1"/>
</dbReference>
<evidence type="ECO:0000259" key="1">
    <source>
        <dbReference type="PROSITE" id="PS52045"/>
    </source>
</evidence>
<dbReference type="EMBL" id="BPVZ01000068">
    <property type="protein sequence ID" value="GKV25205.1"/>
    <property type="molecule type" value="Genomic_DNA"/>
</dbReference>
<dbReference type="InterPro" id="IPR053168">
    <property type="entry name" value="Glutamic_endopeptidase"/>
</dbReference>
<dbReference type="Proteomes" id="UP001054252">
    <property type="component" value="Unassembled WGS sequence"/>
</dbReference>
<reference evidence="2 3" key="1">
    <citation type="journal article" date="2021" name="Commun. Biol.">
        <title>The genome of Shorea leprosula (Dipterocarpaceae) highlights the ecological relevance of drought in aseasonal tropical rainforests.</title>
        <authorList>
            <person name="Ng K.K.S."/>
            <person name="Kobayashi M.J."/>
            <person name="Fawcett J.A."/>
            <person name="Hatakeyama M."/>
            <person name="Paape T."/>
            <person name="Ng C.H."/>
            <person name="Ang C.C."/>
            <person name="Tnah L.H."/>
            <person name="Lee C.T."/>
            <person name="Nishiyama T."/>
            <person name="Sese J."/>
            <person name="O'Brien M.J."/>
            <person name="Copetti D."/>
            <person name="Mohd Noor M.I."/>
            <person name="Ong R.C."/>
            <person name="Putra M."/>
            <person name="Sireger I.Z."/>
            <person name="Indrioko S."/>
            <person name="Kosugi Y."/>
            <person name="Izuno A."/>
            <person name="Isagi Y."/>
            <person name="Lee S.L."/>
            <person name="Shimizu K.K."/>
        </authorList>
    </citation>
    <scope>NUCLEOTIDE SEQUENCE [LARGE SCALE GENOMIC DNA]</scope>
    <source>
        <strain evidence="2">214</strain>
    </source>
</reference>
<organism evidence="2 3">
    <name type="scientific">Rubroshorea leprosula</name>
    <dbReference type="NCBI Taxonomy" id="152421"/>
    <lineage>
        <taxon>Eukaryota</taxon>
        <taxon>Viridiplantae</taxon>
        <taxon>Streptophyta</taxon>
        <taxon>Embryophyta</taxon>
        <taxon>Tracheophyta</taxon>
        <taxon>Spermatophyta</taxon>
        <taxon>Magnoliopsida</taxon>
        <taxon>eudicotyledons</taxon>
        <taxon>Gunneridae</taxon>
        <taxon>Pentapetalae</taxon>
        <taxon>rosids</taxon>
        <taxon>malvids</taxon>
        <taxon>Malvales</taxon>
        <taxon>Dipterocarpaceae</taxon>
        <taxon>Rubroshorea</taxon>
    </lineage>
</organism>
<dbReference type="PROSITE" id="PS52045">
    <property type="entry name" value="NEPROSIN_PEP_CD"/>
    <property type="match status" value="1"/>
</dbReference>